<dbReference type="RefSeq" id="WP_344077728.1">
    <property type="nucleotide sequence ID" value="NZ_BAAACA010000038.1"/>
</dbReference>
<evidence type="ECO:0000256" key="1">
    <source>
        <dbReference type="ARBA" id="ARBA00001957"/>
    </source>
</evidence>
<dbReference type="EMBL" id="BAAACA010000038">
    <property type="protein sequence ID" value="GAA0617256.1"/>
    <property type="molecule type" value="Genomic_DNA"/>
</dbReference>
<dbReference type="NCBIfam" id="TIGR01733">
    <property type="entry name" value="AA-adenyl-dom"/>
    <property type="match status" value="1"/>
</dbReference>
<dbReference type="InterPro" id="IPR020802">
    <property type="entry name" value="TesA-like"/>
</dbReference>
<dbReference type="SMART" id="SM00823">
    <property type="entry name" value="PKS_PP"/>
    <property type="match status" value="1"/>
</dbReference>
<dbReference type="CDD" id="cd19543">
    <property type="entry name" value="DCL_NRPS"/>
    <property type="match status" value="1"/>
</dbReference>
<gene>
    <name evidence="5" type="ORF">GCM10010394_54290</name>
</gene>
<organism evidence="5 6">
    <name type="scientific">Streptomyces crystallinus</name>
    <dbReference type="NCBI Taxonomy" id="68191"/>
    <lineage>
        <taxon>Bacteria</taxon>
        <taxon>Bacillati</taxon>
        <taxon>Actinomycetota</taxon>
        <taxon>Actinomycetes</taxon>
        <taxon>Kitasatosporales</taxon>
        <taxon>Streptomycetaceae</taxon>
        <taxon>Streptomyces</taxon>
    </lineage>
</organism>
<dbReference type="InterPro" id="IPR001242">
    <property type="entry name" value="Condensation_dom"/>
</dbReference>
<dbReference type="InterPro" id="IPR001031">
    <property type="entry name" value="Thioesterase"/>
</dbReference>
<dbReference type="Gene3D" id="3.30.559.10">
    <property type="entry name" value="Chloramphenicol acetyltransferase-like domain"/>
    <property type="match status" value="1"/>
</dbReference>
<dbReference type="Gene3D" id="3.40.50.1820">
    <property type="entry name" value="alpha/beta hydrolase"/>
    <property type="match status" value="1"/>
</dbReference>
<dbReference type="InterPro" id="IPR045851">
    <property type="entry name" value="AMP-bd_C_sf"/>
</dbReference>
<dbReference type="InterPro" id="IPR000873">
    <property type="entry name" value="AMP-dep_synth/lig_dom"/>
</dbReference>
<dbReference type="Pfam" id="PF00975">
    <property type="entry name" value="Thioesterase"/>
    <property type="match status" value="1"/>
</dbReference>
<dbReference type="InterPro" id="IPR025110">
    <property type="entry name" value="AMP-bd_C"/>
</dbReference>
<evidence type="ECO:0000313" key="6">
    <source>
        <dbReference type="Proteomes" id="UP001500668"/>
    </source>
</evidence>
<keyword evidence="2" id="KW-0596">Phosphopantetheine</keyword>
<dbReference type="InterPro" id="IPR029058">
    <property type="entry name" value="AB_hydrolase_fold"/>
</dbReference>
<dbReference type="InterPro" id="IPR010071">
    <property type="entry name" value="AA_adenyl_dom"/>
</dbReference>
<dbReference type="SUPFAM" id="SSF52777">
    <property type="entry name" value="CoA-dependent acyltransferases"/>
    <property type="match status" value="2"/>
</dbReference>
<proteinExistence type="predicted"/>
<dbReference type="Gene3D" id="3.40.50.980">
    <property type="match status" value="2"/>
</dbReference>
<keyword evidence="3" id="KW-0597">Phosphoprotein</keyword>
<evidence type="ECO:0000259" key="4">
    <source>
        <dbReference type="PROSITE" id="PS50075"/>
    </source>
</evidence>
<comment type="caution">
    <text evidence="5">The sequence shown here is derived from an EMBL/GenBank/DDBJ whole genome shotgun (WGS) entry which is preliminary data.</text>
</comment>
<dbReference type="Pfam" id="PF00501">
    <property type="entry name" value="AMP-binding"/>
    <property type="match status" value="1"/>
</dbReference>
<dbReference type="PANTHER" id="PTHR45527">
    <property type="entry name" value="NONRIBOSOMAL PEPTIDE SYNTHETASE"/>
    <property type="match status" value="1"/>
</dbReference>
<dbReference type="SUPFAM" id="SSF56801">
    <property type="entry name" value="Acetyl-CoA synthetase-like"/>
    <property type="match status" value="1"/>
</dbReference>
<dbReference type="Gene3D" id="2.30.38.10">
    <property type="entry name" value="Luciferase, Domain 3"/>
    <property type="match status" value="1"/>
</dbReference>
<dbReference type="InterPro" id="IPR036736">
    <property type="entry name" value="ACP-like_sf"/>
</dbReference>
<dbReference type="SMART" id="SM00824">
    <property type="entry name" value="PKS_TE"/>
    <property type="match status" value="1"/>
</dbReference>
<evidence type="ECO:0000313" key="5">
    <source>
        <dbReference type="EMBL" id="GAA0617256.1"/>
    </source>
</evidence>
<dbReference type="PANTHER" id="PTHR45527:SF1">
    <property type="entry name" value="FATTY ACID SYNTHASE"/>
    <property type="match status" value="1"/>
</dbReference>
<dbReference type="InterPro" id="IPR009081">
    <property type="entry name" value="PP-bd_ACP"/>
</dbReference>
<dbReference type="InterPro" id="IPR020806">
    <property type="entry name" value="PKS_PP-bd"/>
</dbReference>
<dbReference type="PROSITE" id="PS50075">
    <property type="entry name" value="CARRIER"/>
    <property type="match status" value="1"/>
</dbReference>
<dbReference type="Pfam" id="PF00668">
    <property type="entry name" value="Condensation"/>
    <property type="match status" value="1"/>
</dbReference>
<dbReference type="InterPro" id="IPR020845">
    <property type="entry name" value="AMP-binding_CS"/>
</dbReference>
<sequence>MSAAHQERATTRPTPLQQGLFFHTAFDAEGQDIYTTQLTLDFEGPLRPDALREACAALLDRHDSLRSGFATDASGEPVRFVAERAPLDWRVVDLSGTDAAARGAEAERVVREERARRFDVARPPLVRFLLVRLAEDRWRFALTNHHIILDGWSTSLLMDELFQLYGSREAELFPAPSYSAYLDWLAGADLDEAREAWDEALAGIEAPTLVAPEAERGAVVPERVLRTLSADLSVRLAERARGCEVTLNTVVQVAWGLVLRQLTGRDDVLFGMTVSGRAVDFEDVEQLVGLTINTLPARVRLEPGDSLADVLRRVQDQQLDLFEHHHLGLTEIQGRTGLGALFDTTTAFENYPVGAERALGEARLAGVGGFDATHYPLSLICTPGAGLGIRLDHRPDVFDREQAERLADWFVRMLEAIAADPGRTAADVSVLTAEERRRILEEWNDTGRTVESATLPEVLEARAARTPDAPAVTHDGTTLTYGELHRRANQLARLLIEHGAGPDTLVALALPRGTDMVIALLAVLKTGAAYVPVDVRYPAERIAHMLDDARPRIAVVCADAAPPLPPGTHRLAVDEASVRAHTAGLPDGDLSATERTGPLLPRHPAYVIYTSGSTGVPKGVVVEHANAVNFVATVEDHFGADGMADILASTSLSFDVSVFEIVTTLALGGHLELVGDLFSVLERDSWEGSLLSGVPSAVASVLASGGTRLSARHVVLGGEAVPRALVDELRERIPGCVVTNIYGPTEATTYATWWRSSDGPDTGEVPIGRPVPNSRAYVLDQRLRPVPAGLAGELYIAGAGVSRGYLNRPGLTAERFVACPFGAPGERMYRTGDRVRRRADGQLEYLGRFDDQVKIRGFRIELGEVEAALLRHEHIAQAVAVVREDRAGDRRLVAYAVAHGPDTVLDAAGLRRFVGASLPEYMVPATVVQLPRFPLMPNGKLDRAALPAPVYAHAGRAPGSAREEVLCTLFAEVLGVARVGVDDGFFDLGGHSLLATRLVSRIRTALGAELSIRTLFEAPTPAALAARLAEDDGQGSGLDVLLPLRRGGSARPLFCVHAASGLSWPYARLLPHLDPEVPLYGLQSPGVGAPEGAVPKAADLVRLYAEQMRAVQPEGPYRLLGWSVGGNLAFAVAAHLVEAGERVEFVALLDSYPPDPGALPGSEAMLGHVLAGVGFAADGTPSEQIAALGERAVEGVRLTARTAVEVLRAAPPVGADIDVVHFRAAADAPTAVPEEWKAYGGGGFTGHDVDCGHYAMVEPAPLAAICGVLSERLTGH</sequence>
<dbReference type="Pfam" id="PF13193">
    <property type="entry name" value="AMP-binding_C"/>
    <property type="match status" value="1"/>
</dbReference>
<protein>
    <recommendedName>
        <fullName evidence="4">Carrier domain-containing protein</fullName>
    </recommendedName>
</protein>
<dbReference type="PROSITE" id="PS00012">
    <property type="entry name" value="PHOSPHOPANTETHEINE"/>
    <property type="match status" value="1"/>
</dbReference>
<comment type="cofactor">
    <cofactor evidence="1">
        <name>pantetheine 4'-phosphate</name>
        <dbReference type="ChEBI" id="CHEBI:47942"/>
    </cofactor>
</comment>
<dbReference type="SUPFAM" id="SSF47336">
    <property type="entry name" value="ACP-like"/>
    <property type="match status" value="1"/>
</dbReference>
<dbReference type="Gene3D" id="3.30.300.30">
    <property type="match status" value="1"/>
</dbReference>
<dbReference type="InterPro" id="IPR006162">
    <property type="entry name" value="Ppantetheine_attach_site"/>
</dbReference>
<evidence type="ECO:0000256" key="2">
    <source>
        <dbReference type="ARBA" id="ARBA00022450"/>
    </source>
</evidence>
<dbReference type="PROSITE" id="PS00455">
    <property type="entry name" value="AMP_BINDING"/>
    <property type="match status" value="1"/>
</dbReference>
<accession>A0ABN1GRD4</accession>
<evidence type="ECO:0000256" key="3">
    <source>
        <dbReference type="ARBA" id="ARBA00022553"/>
    </source>
</evidence>
<dbReference type="Proteomes" id="UP001500668">
    <property type="component" value="Unassembled WGS sequence"/>
</dbReference>
<keyword evidence="6" id="KW-1185">Reference proteome</keyword>
<dbReference type="Pfam" id="PF00550">
    <property type="entry name" value="PP-binding"/>
    <property type="match status" value="1"/>
</dbReference>
<dbReference type="SUPFAM" id="SSF53474">
    <property type="entry name" value="alpha/beta-Hydrolases"/>
    <property type="match status" value="1"/>
</dbReference>
<name>A0ABN1GRD4_9ACTN</name>
<reference evidence="5 6" key="1">
    <citation type="journal article" date="2019" name="Int. J. Syst. Evol. Microbiol.">
        <title>The Global Catalogue of Microorganisms (GCM) 10K type strain sequencing project: providing services to taxonomists for standard genome sequencing and annotation.</title>
        <authorList>
            <consortium name="The Broad Institute Genomics Platform"/>
            <consortium name="The Broad Institute Genome Sequencing Center for Infectious Disease"/>
            <person name="Wu L."/>
            <person name="Ma J."/>
        </authorList>
    </citation>
    <scope>NUCLEOTIDE SEQUENCE [LARGE SCALE GENOMIC DNA]</scope>
    <source>
        <strain evidence="5 6">JCM 5067</strain>
    </source>
</reference>
<dbReference type="InterPro" id="IPR023213">
    <property type="entry name" value="CAT-like_dom_sf"/>
</dbReference>
<dbReference type="CDD" id="cd05930">
    <property type="entry name" value="A_NRPS"/>
    <property type="match status" value="1"/>
</dbReference>
<feature type="domain" description="Carrier" evidence="4">
    <location>
        <begin position="957"/>
        <end position="1032"/>
    </location>
</feature>
<dbReference type="Gene3D" id="3.30.559.30">
    <property type="entry name" value="Nonribosomal peptide synthetase, condensation domain"/>
    <property type="match status" value="1"/>
</dbReference>